<accession>A0A1H9MW04</accession>
<dbReference type="Proteomes" id="UP000198556">
    <property type="component" value="Unassembled WGS sequence"/>
</dbReference>
<proteinExistence type="predicted"/>
<reference evidence="1 2" key="1">
    <citation type="submission" date="2016-10" db="EMBL/GenBank/DDBJ databases">
        <authorList>
            <person name="de Groot N.N."/>
        </authorList>
    </citation>
    <scope>NUCLEOTIDE SEQUENCE [LARGE SCALE GENOMIC DNA]</scope>
    <source>
        <strain evidence="1 2">DSM 15827</strain>
    </source>
</reference>
<dbReference type="AlphaFoldDB" id="A0A1H9MW04"/>
<evidence type="ECO:0000313" key="1">
    <source>
        <dbReference type="EMBL" id="SER27890.1"/>
    </source>
</evidence>
<dbReference type="STRING" id="137733.SAMN05421767_13113"/>
<sequence length="94" mass="11104">MNPTINDAYLDSVKKGLSLKVLEFLELGYNSVTVDDLSYYVTEYLWKHQVPENETERMNQIMQIKPNDYWDFILLEVQVAKVKPLDQIDICELF</sequence>
<name>A0A1H9MW04_9LACT</name>
<dbReference type="InterPro" id="IPR025716">
    <property type="entry name" value="Post-transcriptional_regulator"/>
</dbReference>
<gene>
    <name evidence="1" type="ORF">SAMN05421767_13113</name>
</gene>
<dbReference type="OrthoDB" id="1646015at2"/>
<dbReference type="Pfam" id="PF13797">
    <property type="entry name" value="Post_transc_reg"/>
    <property type="match status" value="1"/>
</dbReference>
<dbReference type="RefSeq" id="WP_089747260.1">
    <property type="nucleotide sequence ID" value="NZ_FOGF01000031.1"/>
</dbReference>
<evidence type="ECO:0000313" key="2">
    <source>
        <dbReference type="Proteomes" id="UP000198556"/>
    </source>
</evidence>
<organism evidence="1 2">
    <name type="scientific">Granulicatella balaenopterae</name>
    <dbReference type="NCBI Taxonomy" id="137733"/>
    <lineage>
        <taxon>Bacteria</taxon>
        <taxon>Bacillati</taxon>
        <taxon>Bacillota</taxon>
        <taxon>Bacilli</taxon>
        <taxon>Lactobacillales</taxon>
        <taxon>Carnobacteriaceae</taxon>
        <taxon>Granulicatella</taxon>
    </lineage>
</organism>
<keyword evidence="2" id="KW-1185">Reference proteome</keyword>
<dbReference type="EMBL" id="FOGF01000031">
    <property type="protein sequence ID" value="SER27890.1"/>
    <property type="molecule type" value="Genomic_DNA"/>
</dbReference>
<protein>
    <submittedName>
        <fullName evidence="1">Post-transcriptional regulator</fullName>
    </submittedName>
</protein>